<dbReference type="Proteomes" id="UP001566476">
    <property type="component" value="Unassembled WGS sequence"/>
</dbReference>
<evidence type="ECO:0000313" key="2">
    <source>
        <dbReference type="EMBL" id="MEZ0491798.1"/>
    </source>
</evidence>
<dbReference type="SUPFAM" id="SSF82171">
    <property type="entry name" value="DPP6 N-terminal domain-like"/>
    <property type="match status" value="1"/>
</dbReference>
<evidence type="ECO:0008006" key="4">
    <source>
        <dbReference type="Google" id="ProtNLM"/>
    </source>
</evidence>
<protein>
    <recommendedName>
        <fullName evidence="4">WD40 repeat protein</fullName>
    </recommendedName>
</protein>
<dbReference type="RefSeq" id="WP_370717826.1">
    <property type="nucleotide sequence ID" value="NZ_JBGGTQ010000002.1"/>
</dbReference>
<proteinExistence type="predicted"/>
<dbReference type="Gene3D" id="2.120.10.30">
    <property type="entry name" value="TolB, C-terminal domain"/>
    <property type="match status" value="2"/>
</dbReference>
<reference evidence="2 3" key="1">
    <citation type="submission" date="2024-07" db="EMBL/GenBank/DDBJ databases">
        <authorList>
            <person name="Thanompreechachai J."/>
            <person name="Duangmal K."/>
        </authorList>
    </citation>
    <scope>NUCLEOTIDE SEQUENCE [LARGE SCALE GENOMIC DNA]</scope>
    <source>
        <strain evidence="2 3">TBRC 1896</strain>
    </source>
</reference>
<comment type="caution">
    <text evidence="2">The sequence shown here is derived from an EMBL/GenBank/DDBJ whole genome shotgun (WGS) entry which is preliminary data.</text>
</comment>
<feature type="signal peptide" evidence="1">
    <location>
        <begin position="1"/>
        <end position="21"/>
    </location>
</feature>
<accession>A0ABV4HZE7</accession>
<dbReference type="Pfam" id="PF07676">
    <property type="entry name" value="PD40"/>
    <property type="match status" value="1"/>
</dbReference>
<keyword evidence="3" id="KW-1185">Reference proteome</keyword>
<sequence length="374" mass="38683">MRAFGATLGVVVLSTSLVVTAGPASAQDRPGPLLAHTGVSAAGVDGLDVVDTGTGRRWRVADGLTHDASWSPDGSRIAWIAYGADDLGHVQVAAADGSGRTRVDGEGDSRSLAWSQEGTLAWFHRSAWAPTDCSAADRLRRPDLVLRGVDGATRTLGTVAPTADELELSPDGASAAWRERGDDVCGAAGTRLVVADVATGRQTVVPGAGGTTGLSFSPDSTTLLTHRATADGGDVVLVDVPTRTARQVLTPGAGETHPVFVGDGTDLAVVRTTPDERTLSVVDRSGAPVRDLAEPPEFVEALTASTDRVSVLVAGRSLPSADGAVQDVQVWRQPLDGSAATVLTGRGRAATFEAAVASWPSDAPRLERRLRPRR</sequence>
<dbReference type="InterPro" id="IPR011659">
    <property type="entry name" value="WD40"/>
</dbReference>
<dbReference type="InterPro" id="IPR011042">
    <property type="entry name" value="6-blade_b-propeller_TolB-like"/>
</dbReference>
<keyword evidence="1" id="KW-0732">Signal</keyword>
<evidence type="ECO:0000313" key="3">
    <source>
        <dbReference type="Proteomes" id="UP001566476"/>
    </source>
</evidence>
<organism evidence="2 3">
    <name type="scientific">Kineococcus mangrovi</name>
    <dbReference type="NCBI Taxonomy" id="1660183"/>
    <lineage>
        <taxon>Bacteria</taxon>
        <taxon>Bacillati</taxon>
        <taxon>Actinomycetota</taxon>
        <taxon>Actinomycetes</taxon>
        <taxon>Kineosporiales</taxon>
        <taxon>Kineosporiaceae</taxon>
        <taxon>Kineococcus</taxon>
    </lineage>
</organism>
<gene>
    <name evidence="2" type="ORF">AB2L28_06050</name>
</gene>
<name>A0ABV4HZE7_9ACTN</name>
<dbReference type="EMBL" id="JBGGTQ010000002">
    <property type="protein sequence ID" value="MEZ0491798.1"/>
    <property type="molecule type" value="Genomic_DNA"/>
</dbReference>
<feature type="chain" id="PRO_5046908607" description="WD40 repeat protein" evidence="1">
    <location>
        <begin position="22"/>
        <end position="374"/>
    </location>
</feature>
<evidence type="ECO:0000256" key="1">
    <source>
        <dbReference type="SAM" id="SignalP"/>
    </source>
</evidence>